<proteinExistence type="predicted"/>
<name>A0A5B7DIQ7_PORTR</name>
<keyword evidence="2" id="KW-1185">Reference proteome</keyword>
<dbReference type="Proteomes" id="UP000324222">
    <property type="component" value="Unassembled WGS sequence"/>
</dbReference>
<comment type="caution">
    <text evidence="1">The sequence shown here is derived from an EMBL/GenBank/DDBJ whole genome shotgun (WGS) entry which is preliminary data.</text>
</comment>
<evidence type="ECO:0000313" key="1">
    <source>
        <dbReference type="EMBL" id="MPC20939.1"/>
    </source>
</evidence>
<sequence>MWGSLFSLFCCSPPPPPPPPLSPALHPPEVVLELVHVPHVLLGQLSTPLPVEVLALDGVVAEMDSLVVIVRLSISQPVTASVSQSISLSVNKSLSVHESGSLSANHSASQSVIQSVIIAHLQLVGSGHLDFPVVMHNLVVGCEERHPLVLSQGGRRRHIQVVVAAALDVLLHVAQCLPHSLHGHL</sequence>
<dbReference type="AlphaFoldDB" id="A0A5B7DIQ7"/>
<organism evidence="1 2">
    <name type="scientific">Portunus trituberculatus</name>
    <name type="common">Swimming crab</name>
    <name type="synonym">Neptunus trituberculatus</name>
    <dbReference type="NCBI Taxonomy" id="210409"/>
    <lineage>
        <taxon>Eukaryota</taxon>
        <taxon>Metazoa</taxon>
        <taxon>Ecdysozoa</taxon>
        <taxon>Arthropoda</taxon>
        <taxon>Crustacea</taxon>
        <taxon>Multicrustacea</taxon>
        <taxon>Malacostraca</taxon>
        <taxon>Eumalacostraca</taxon>
        <taxon>Eucarida</taxon>
        <taxon>Decapoda</taxon>
        <taxon>Pleocyemata</taxon>
        <taxon>Brachyura</taxon>
        <taxon>Eubrachyura</taxon>
        <taxon>Portunoidea</taxon>
        <taxon>Portunidae</taxon>
        <taxon>Portuninae</taxon>
        <taxon>Portunus</taxon>
    </lineage>
</organism>
<evidence type="ECO:0000313" key="2">
    <source>
        <dbReference type="Proteomes" id="UP000324222"/>
    </source>
</evidence>
<gene>
    <name evidence="1" type="ORF">E2C01_013903</name>
</gene>
<accession>A0A5B7DIQ7</accession>
<dbReference type="EMBL" id="VSRR010000927">
    <property type="protein sequence ID" value="MPC20939.1"/>
    <property type="molecule type" value="Genomic_DNA"/>
</dbReference>
<reference evidence="1 2" key="1">
    <citation type="submission" date="2019-05" db="EMBL/GenBank/DDBJ databases">
        <title>Another draft genome of Portunus trituberculatus and its Hox gene families provides insights of decapod evolution.</title>
        <authorList>
            <person name="Jeong J.-H."/>
            <person name="Song I."/>
            <person name="Kim S."/>
            <person name="Choi T."/>
            <person name="Kim D."/>
            <person name="Ryu S."/>
            <person name="Kim W."/>
        </authorList>
    </citation>
    <scope>NUCLEOTIDE SEQUENCE [LARGE SCALE GENOMIC DNA]</scope>
    <source>
        <tissue evidence="1">Muscle</tissue>
    </source>
</reference>
<protein>
    <submittedName>
        <fullName evidence="1">Uncharacterized protein</fullName>
    </submittedName>
</protein>